<dbReference type="Pfam" id="PF06527">
    <property type="entry name" value="TniQ"/>
    <property type="match status" value="1"/>
</dbReference>
<dbReference type="Pfam" id="PF15978">
    <property type="entry name" value="TnsD"/>
    <property type="match status" value="1"/>
</dbReference>
<evidence type="ECO:0000313" key="4">
    <source>
        <dbReference type="Proteomes" id="UP000282060"/>
    </source>
</evidence>
<feature type="domain" description="Transposon Tn7 transposition protein TnsD C-terminal" evidence="2">
    <location>
        <begin position="205"/>
        <end position="522"/>
    </location>
</feature>
<organism evidence="3 4">
    <name type="scientific">Shewanella atlantica</name>
    <dbReference type="NCBI Taxonomy" id="271099"/>
    <lineage>
        <taxon>Bacteria</taxon>
        <taxon>Pseudomonadati</taxon>
        <taxon>Pseudomonadota</taxon>
        <taxon>Gammaproteobacteria</taxon>
        <taxon>Alteromonadales</taxon>
        <taxon>Shewanellaceae</taxon>
        <taxon>Shewanella</taxon>
    </lineage>
</organism>
<gene>
    <name evidence="3" type="ORF">EKG39_21115</name>
</gene>
<dbReference type="OrthoDB" id="470139at2"/>
<reference evidence="3 4" key="1">
    <citation type="submission" date="2018-12" db="EMBL/GenBank/DDBJ databases">
        <authorList>
            <person name="Yu L."/>
        </authorList>
    </citation>
    <scope>NUCLEOTIDE SEQUENCE [LARGE SCALE GENOMIC DNA]</scope>
    <source>
        <strain evidence="3 4">HAW-EB5</strain>
    </source>
</reference>
<dbReference type="RefSeq" id="WP_126507992.1">
    <property type="nucleotide sequence ID" value="NZ_RXNV01000018.1"/>
</dbReference>
<dbReference type="Proteomes" id="UP000282060">
    <property type="component" value="Unassembled WGS sequence"/>
</dbReference>
<name>A0A3S0I7J6_9GAMM</name>
<sequence length="534" mass="61080">MKVPVRHKIQSDETLLSWVARLSRTGAPLRENDIINDLLGRRRARLHPYLPSYISKLASAIHISEWELLNNHTLYQFFRFFGLDTLGTLRDSMLSGDATNTVIFAGLPHTKISFFDGHKYCPICVRLGRYEYGFGYFKIHHQIPGVEACSEHGCELVGLMGGNLGYDRHLVLPSCNDRMILATTKQIEFADFANKIWQITQHAEEPVDYHWVYRSVLSSRGFITQEHHLRLAPMLQEMNAYYEGYSFGRTLGLPISLQSFEFIGPLLRNKTHYPCHPTKHLLFAFWLFDGDASLYASKPSVEPLEEPQIKTNLEQTAHVLSLLKEGMSMNQIETVTGKSRSYIRRVAELNHIPHQSHATKYPQGLRQLVVLRAKLGQHRQKIADLLGVGLGYVEQIISSTKGLVPWRKALRVEERVYLATEVLKRTREQHPDWLRKDIKAAYSVEFFCLYHHDRALLELLLPPKTKPVPPGKDWGKEDARLVSSIQALAQVETLSLSQIDHAITGHGLLRKSIDKLPMTRNLLIKLGKFKLKAE</sequence>
<dbReference type="InterPro" id="IPR009492">
    <property type="entry name" value="TniQ"/>
</dbReference>
<protein>
    <submittedName>
        <fullName evidence="3">Uncharacterized protein</fullName>
    </submittedName>
</protein>
<comment type="caution">
    <text evidence="3">The sequence shown here is derived from an EMBL/GenBank/DDBJ whole genome shotgun (WGS) entry which is preliminary data.</text>
</comment>
<dbReference type="AlphaFoldDB" id="A0A3S0I7J6"/>
<keyword evidence="4" id="KW-1185">Reference proteome</keyword>
<dbReference type="InterPro" id="IPR032750">
    <property type="entry name" value="TnsD_C"/>
</dbReference>
<dbReference type="EMBL" id="RXNV01000018">
    <property type="protein sequence ID" value="RTR27014.1"/>
    <property type="molecule type" value="Genomic_DNA"/>
</dbReference>
<proteinExistence type="predicted"/>
<evidence type="ECO:0000313" key="3">
    <source>
        <dbReference type="EMBL" id="RTR27014.1"/>
    </source>
</evidence>
<accession>A0A3S0I7J6</accession>
<feature type="domain" description="TniQ" evidence="1">
    <location>
        <begin position="4"/>
        <end position="156"/>
    </location>
</feature>
<evidence type="ECO:0000259" key="2">
    <source>
        <dbReference type="Pfam" id="PF15978"/>
    </source>
</evidence>
<evidence type="ECO:0000259" key="1">
    <source>
        <dbReference type="Pfam" id="PF06527"/>
    </source>
</evidence>